<dbReference type="GO" id="GO:0005874">
    <property type="term" value="C:microtubule"/>
    <property type="evidence" value="ECO:0007669"/>
    <property type="project" value="UniProtKB-KW"/>
</dbReference>
<keyword evidence="19" id="KW-1185">Reference proteome</keyword>
<evidence type="ECO:0000256" key="9">
    <source>
        <dbReference type="ARBA" id="ARBA00022701"/>
    </source>
</evidence>
<keyword evidence="16" id="KW-0137">Centromere</keyword>
<evidence type="ECO:0000313" key="19">
    <source>
        <dbReference type="Proteomes" id="UP000799438"/>
    </source>
</evidence>
<comment type="similarity">
    <text evidence="4">Belongs to the DASH complex ASK1 family.</text>
</comment>
<evidence type="ECO:0000256" key="7">
    <source>
        <dbReference type="ARBA" id="ARBA00022490"/>
    </source>
</evidence>
<keyword evidence="10" id="KW-0498">Mitosis</keyword>
<dbReference type="InterPro" id="IPR013964">
    <property type="entry name" value="DASH_Ask1"/>
</dbReference>
<organism evidence="18 19">
    <name type="scientific">Aplosporella prunicola CBS 121167</name>
    <dbReference type="NCBI Taxonomy" id="1176127"/>
    <lineage>
        <taxon>Eukaryota</taxon>
        <taxon>Fungi</taxon>
        <taxon>Dikarya</taxon>
        <taxon>Ascomycota</taxon>
        <taxon>Pezizomycotina</taxon>
        <taxon>Dothideomycetes</taxon>
        <taxon>Dothideomycetes incertae sedis</taxon>
        <taxon>Botryosphaeriales</taxon>
        <taxon>Aplosporellaceae</taxon>
        <taxon>Aplosporella</taxon>
    </lineage>
</organism>
<feature type="compositionally biased region" description="Basic and acidic residues" evidence="17">
    <location>
        <begin position="170"/>
        <end position="179"/>
    </location>
</feature>
<comment type="subcellular location">
    <subcellularLocation>
        <location evidence="3">Chromosome</location>
        <location evidence="3">Centromere</location>
        <location evidence="3">Kinetochore</location>
    </subcellularLocation>
    <subcellularLocation>
        <location evidence="2">Cytoplasm</location>
        <location evidence="2">Cytoskeleton</location>
        <location evidence="2">Spindle</location>
    </subcellularLocation>
    <subcellularLocation>
        <location evidence="1">Nucleus</location>
    </subcellularLocation>
</comment>
<dbReference type="GeneID" id="54301972"/>
<evidence type="ECO:0000256" key="12">
    <source>
        <dbReference type="ARBA" id="ARBA00022838"/>
    </source>
</evidence>
<feature type="region of interest" description="Disordered" evidence="17">
    <location>
        <begin position="483"/>
        <end position="522"/>
    </location>
</feature>
<keyword evidence="11" id="KW-0159">Chromosome partition</keyword>
<feature type="compositionally biased region" description="Low complexity" evidence="17">
    <location>
        <begin position="283"/>
        <end position="326"/>
    </location>
</feature>
<keyword evidence="12" id="KW-0995">Kinetochore</keyword>
<feature type="compositionally biased region" description="Basic and acidic residues" evidence="17">
    <location>
        <begin position="89"/>
        <end position="119"/>
    </location>
</feature>
<dbReference type="Pfam" id="PF08655">
    <property type="entry name" value="DASH_Ask1"/>
    <property type="match status" value="1"/>
</dbReference>
<keyword evidence="8" id="KW-0132">Cell division</keyword>
<keyword evidence="15" id="KW-0131">Cell cycle</keyword>
<dbReference type="GO" id="GO:0051301">
    <property type="term" value="P:cell division"/>
    <property type="evidence" value="ECO:0007669"/>
    <property type="project" value="UniProtKB-KW"/>
</dbReference>
<dbReference type="EMBL" id="ML995511">
    <property type="protein sequence ID" value="KAF2136831.1"/>
    <property type="molecule type" value="Genomic_DNA"/>
</dbReference>
<evidence type="ECO:0000256" key="6">
    <source>
        <dbReference type="ARBA" id="ARBA00022454"/>
    </source>
</evidence>
<evidence type="ECO:0000256" key="4">
    <source>
        <dbReference type="ARBA" id="ARBA00010731"/>
    </source>
</evidence>
<dbReference type="AlphaFoldDB" id="A0A6A6B271"/>
<evidence type="ECO:0000256" key="17">
    <source>
        <dbReference type="SAM" id="MobiDB-lite"/>
    </source>
</evidence>
<gene>
    <name evidence="18" type="ORF">K452DRAFT_322166</name>
</gene>
<accession>A0A6A6B271</accession>
<reference evidence="18" key="1">
    <citation type="journal article" date="2020" name="Stud. Mycol.">
        <title>101 Dothideomycetes genomes: a test case for predicting lifestyles and emergence of pathogens.</title>
        <authorList>
            <person name="Haridas S."/>
            <person name="Albert R."/>
            <person name="Binder M."/>
            <person name="Bloem J."/>
            <person name="Labutti K."/>
            <person name="Salamov A."/>
            <person name="Andreopoulos B."/>
            <person name="Baker S."/>
            <person name="Barry K."/>
            <person name="Bills G."/>
            <person name="Bluhm B."/>
            <person name="Cannon C."/>
            <person name="Castanera R."/>
            <person name="Culley D."/>
            <person name="Daum C."/>
            <person name="Ezra D."/>
            <person name="Gonzalez J."/>
            <person name="Henrissat B."/>
            <person name="Kuo A."/>
            <person name="Liang C."/>
            <person name="Lipzen A."/>
            <person name="Lutzoni F."/>
            <person name="Magnuson J."/>
            <person name="Mondo S."/>
            <person name="Nolan M."/>
            <person name="Ohm R."/>
            <person name="Pangilinan J."/>
            <person name="Park H.-J."/>
            <person name="Ramirez L."/>
            <person name="Alfaro M."/>
            <person name="Sun H."/>
            <person name="Tritt A."/>
            <person name="Yoshinaga Y."/>
            <person name="Zwiers L.-H."/>
            <person name="Turgeon B."/>
            <person name="Goodwin S."/>
            <person name="Spatafora J."/>
            <person name="Crous P."/>
            <person name="Grigoriev I."/>
        </authorList>
    </citation>
    <scope>NUCLEOTIDE SEQUENCE</scope>
    <source>
        <strain evidence="18">CBS 121167</strain>
    </source>
</reference>
<proteinExistence type="inferred from homology"/>
<sequence>MQARNLTLTEELEKLEQSITLTLQEIDHNFSRAHRIVTGSILPIVEQYAKHSEAVWEGSKFWKQFFEASANVSLSGYEEPNNNPDEDDTTQRSETFDESPSRDDDLTTRSGADHPTRFDDSDDDDNAGRPDDSILSSPSISAAHAQSTPRQPSARPTSGGFANFGSPYEALKREMRGEEEAGDTTLSADEDDDLPDHTTATAATGMRGEEEEGEPATPGRAAAALPDMSMTPESSPFAPGSASTTTHNRQHDPLLHRMLDRTYRIAATPRTGRSARIQTSRFPAHNNNNNNNTNNAAAGTPGNDNAARARARRTLAALDSSPLSSPGAEAPPQLRADMFSSPLMPARTPGRRTPARKTPRRAPRPGESVLHTPGAAASNSNAHQQGQHHGSSTTTTAAGGGKGLDFTSAAAGAGVPDEDLVTWDSDEEATMLSTAHHDGFDDDGYDDFAGEMSPPKTLQFSVPQSRLLRTPAREASRRIVEDLLATAGGGDDSLEGEGGAGEASPSVVRPAAGGWVGEDESF</sequence>
<dbReference type="GO" id="GO:0042729">
    <property type="term" value="C:DASH complex"/>
    <property type="evidence" value="ECO:0007669"/>
    <property type="project" value="InterPro"/>
</dbReference>
<dbReference type="Proteomes" id="UP000799438">
    <property type="component" value="Unassembled WGS sequence"/>
</dbReference>
<keyword evidence="7" id="KW-0963">Cytoplasm</keyword>
<feature type="compositionally biased region" description="Polar residues" evidence="17">
    <location>
        <begin position="144"/>
        <end position="156"/>
    </location>
</feature>
<evidence type="ECO:0000256" key="1">
    <source>
        <dbReference type="ARBA" id="ARBA00004123"/>
    </source>
</evidence>
<feature type="compositionally biased region" description="Basic residues" evidence="17">
    <location>
        <begin position="349"/>
        <end position="363"/>
    </location>
</feature>
<keyword evidence="6" id="KW-0158">Chromosome</keyword>
<dbReference type="GO" id="GO:0072686">
    <property type="term" value="C:mitotic spindle"/>
    <property type="evidence" value="ECO:0007669"/>
    <property type="project" value="InterPro"/>
</dbReference>
<feature type="compositionally biased region" description="Basic and acidic residues" evidence="17">
    <location>
        <begin position="249"/>
        <end position="263"/>
    </location>
</feature>
<feature type="compositionally biased region" description="Low complexity" evidence="17">
    <location>
        <begin position="215"/>
        <end position="224"/>
    </location>
</feature>
<feature type="compositionally biased region" description="Low complexity" evidence="17">
    <location>
        <begin position="378"/>
        <end position="397"/>
    </location>
</feature>
<dbReference type="GO" id="GO:0044732">
    <property type="term" value="C:mitotic spindle pole body"/>
    <property type="evidence" value="ECO:0007669"/>
    <property type="project" value="TreeGrafter"/>
</dbReference>
<evidence type="ECO:0000256" key="14">
    <source>
        <dbReference type="ARBA" id="ARBA00023242"/>
    </source>
</evidence>
<protein>
    <recommendedName>
        <fullName evidence="5">DASH complex subunit ASK1</fullName>
    </recommendedName>
</protein>
<evidence type="ECO:0000256" key="15">
    <source>
        <dbReference type="ARBA" id="ARBA00023306"/>
    </source>
</evidence>
<dbReference type="PANTHER" id="PTHR28200:SF1">
    <property type="entry name" value="DASH COMPLEX SUBUNIT ASK1"/>
    <property type="match status" value="1"/>
</dbReference>
<evidence type="ECO:0000256" key="13">
    <source>
        <dbReference type="ARBA" id="ARBA00023212"/>
    </source>
</evidence>
<feature type="region of interest" description="Disordered" evidence="17">
    <location>
        <begin position="75"/>
        <end position="403"/>
    </location>
</feature>
<evidence type="ECO:0000256" key="10">
    <source>
        <dbReference type="ARBA" id="ARBA00022776"/>
    </source>
</evidence>
<evidence type="ECO:0000256" key="11">
    <source>
        <dbReference type="ARBA" id="ARBA00022829"/>
    </source>
</evidence>
<evidence type="ECO:0000256" key="8">
    <source>
        <dbReference type="ARBA" id="ARBA00022618"/>
    </source>
</evidence>
<evidence type="ECO:0000256" key="5">
    <source>
        <dbReference type="ARBA" id="ARBA00014520"/>
    </source>
</evidence>
<evidence type="ECO:0000256" key="2">
    <source>
        <dbReference type="ARBA" id="ARBA00004186"/>
    </source>
</evidence>
<dbReference type="GO" id="GO:0008608">
    <property type="term" value="P:attachment of spindle microtubules to kinetochore"/>
    <property type="evidence" value="ECO:0007669"/>
    <property type="project" value="InterPro"/>
</dbReference>
<evidence type="ECO:0000256" key="16">
    <source>
        <dbReference type="ARBA" id="ARBA00023328"/>
    </source>
</evidence>
<keyword evidence="13" id="KW-0206">Cytoskeleton</keyword>
<dbReference type="OrthoDB" id="5573898at2759"/>
<keyword evidence="14" id="KW-0539">Nucleus</keyword>
<name>A0A6A6B271_9PEZI</name>
<evidence type="ECO:0000256" key="3">
    <source>
        <dbReference type="ARBA" id="ARBA00004629"/>
    </source>
</evidence>
<dbReference type="PANTHER" id="PTHR28200">
    <property type="entry name" value="DASH COMPLEX SUBUNIT ASK1"/>
    <property type="match status" value="1"/>
</dbReference>
<evidence type="ECO:0000313" key="18">
    <source>
        <dbReference type="EMBL" id="KAF2136831.1"/>
    </source>
</evidence>
<dbReference type="RefSeq" id="XP_033392549.1">
    <property type="nucleotide sequence ID" value="XM_033544476.1"/>
</dbReference>
<feature type="compositionally biased region" description="Gly residues" evidence="17">
    <location>
        <begin position="487"/>
        <end position="501"/>
    </location>
</feature>
<keyword evidence="9" id="KW-0493">Microtubule</keyword>
<feature type="compositionally biased region" description="Low complexity" evidence="17">
    <location>
        <begin position="133"/>
        <end position="143"/>
    </location>
</feature>